<dbReference type="SMART" id="SM00953">
    <property type="entry name" value="RES"/>
    <property type="match status" value="1"/>
</dbReference>
<evidence type="ECO:0000313" key="2">
    <source>
        <dbReference type="EMBL" id="OAI11614.1"/>
    </source>
</evidence>
<accession>A0A177N1T9</accession>
<evidence type="ECO:0000313" key="3">
    <source>
        <dbReference type="Proteomes" id="UP000077857"/>
    </source>
</evidence>
<sequence>MRPIATTRIDWRPCWRLVPSRFPPTGLFDRVADPADLEVVFAIEALTNDRLRDEAGEIRLVAAADRISGPGTTPIMAAFTHLNPEGSRFSDGSFGVYYAAKDIDTAIAETAFHRARFLAATRQAPIEIDMRSYASDLDAELHDIRGKQTELPDIYASDTGHYAAAQALAKQLRADGSNGIAYSSVRNAGGECVAAFKPRLLSPVKQGAHYCYVWDGTRISAVYKKELYRPGV</sequence>
<protein>
    <recommendedName>
        <fullName evidence="1">RES domain-containing protein</fullName>
    </recommendedName>
</protein>
<comment type="caution">
    <text evidence="2">The sequence shown here is derived from an EMBL/GenBank/DDBJ whole genome shotgun (WGS) entry which is preliminary data.</text>
</comment>
<dbReference type="OrthoDB" id="9795903at2"/>
<evidence type="ECO:0000259" key="1">
    <source>
        <dbReference type="SMART" id="SM00953"/>
    </source>
</evidence>
<dbReference type="EMBL" id="LUUJ01000119">
    <property type="protein sequence ID" value="OAI11614.1"/>
    <property type="molecule type" value="Genomic_DNA"/>
</dbReference>
<dbReference type="AlphaFoldDB" id="A0A177N1T9"/>
<organism evidence="2 3">
    <name type="scientific">Methylomonas koyamae</name>
    <dbReference type="NCBI Taxonomy" id="702114"/>
    <lineage>
        <taxon>Bacteria</taxon>
        <taxon>Pseudomonadati</taxon>
        <taxon>Pseudomonadota</taxon>
        <taxon>Gammaproteobacteria</taxon>
        <taxon>Methylococcales</taxon>
        <taxon>Methylococcaceae</taxon>
        <taxon>Methylomonas</taxon>
    </lineage>
</organism>
<proteinExistence type="predicted"/>
<reference evidence="2 3" key="1">
    <citation type="submission" date="2016-03" db="EMBL/GenBank/DDBJ databases">
        <authorList>
            <person name="Ploux O."/>
        </authorList>
    </citation>
    <scope>NUCLEOTIDE SEQUENCE [LARGE SCALE GENOMIC DNA]</scope>
    <source>
        <strain evidence="2 3">R-45378</strain>
    </source>
</reference>
<dbReference type="Proteomes" id="UP000077857">
    <property type="component" value="Unassembled WGS sequence"/>
</dbReference>
<dbReference type="RefSeq" id="WP_064042264.1">
    <property type="nucleotide sequence ID" value="NZ_LUUJ01000119.1"/>
</dbReference>
<dbReference type="InterPro" id="IPR014914">
    <property type="entry name" value="RES_dom"/>
</dbReference>
<name>A0A177N1T9_9GAMM</name>
<dbReference type="Pfam" id="PF08808">
    <property type="entry name" value="RES"/>
    <property type="match status" value="1"/>
</dbReference>
<gene>
    <name evidence="2" type="ORF">A1507_20105</name>
</gene>
<feature type="domain" description="RES" evidence="1">
    <location>
        <begin position="78"/>
        <end position="207"/>
    </location>
</feature>